<dbReference type="Pfam" id="PF01418">
    <property type="entry name" value="HTH_6"/>
    <property type="match status" value="1"/>
</dbReference>
<keyword evidence="5" id="KW-0238">DNA-binding</keyword>
<dbReference type="AlphaFoldDB" id="B1Y2D5"/>
<dbReference type="InterPro" id="IPR001347">
    <property type="entry name" value="SIS_dom"/>
</dbReference>
<evidence type="ECO:0000256" key="6">
    <source>
        <dbReference type="ARBA" id="ARBA00023152"/>
    </source>
</evidence>
<evidence type="ECO:0000256" key="4">
    <source>
        <dbReference type="ARBA" id="ARBA00023015"/>
    </source>
</evidence>
<evidence type="ECO:0000313" key="13">
    <source>
        <dbReference type="EMBL" id="ACB35588.1"/>
    </source>
</evidence>
<evidence type="ECO:0000256" key="9">
    <source>
        <dbReference type="ARBA" id="ARBA00049060"/>
    </source>
</evidence>
<feature type="domain" description="HTH rpiR-type" evidence="11">
    <location>
        <begin position="335"/>
        <end position="411"/>
    </location>
</feature>
<dbReference type="Proteomes" id="UP000001693">
    <property type="component" value="Chromosome"/>
</dbReference>
<dbReference type="Pfam" id="PF02685">
    <property type="entry name" value="Glucokinase"/>
    <property type="match status" value="1"/>
</dbReference>
<keyword evidence="8" id="KW-0511">Multifunctional enzyme</keyword>
<dbReference type="RefSeq" id="WP_012348335.1">
    <property type="nucleotide sequence ID" value="NC_010524.1"/>
</dbReference>
<dbReference type="Gene3D" id="3.40.50.10490">
    <property type="entry name" value="Glucose-6-phosphate isomerase like protein, domain 1"/>
    <property type="match status" value="1"/>
</dbReference>
<keyword evidence="3 10" id="KW-0418">Kinase</keyword>
<dbReference type="SUPFAM" id="SSF46689">
    <property type="entry name" value="Homeodomain-like"/>
    <property type="match status" value="1"/>
</dbReference>
<protein>
    <recommendedName>
        <fullName evidence="10">Glucokinase</fullName>
        <ecNumber evidence="10">2.7.1.2</ecNumber>
    </recommendedName>
    <alternativeName>
        <fullName evidence="10">Glucose kinase</fullName>
    </alternativeName>
</protein>
<dbReference type="GO" id="GO:0006096">
    <property type="term" value="P:glycolytic process"/>
    <property type="evidence" value="ECO:0007669"/>
    <property type="project" value="UniProtKB-UniRule"/>
</dbReference>
<evidence type="ECO:0000256" key="5">
    <source>
        <dbReference type="ARBA" id="ARBA00023125"/>
    </source>
</evidence>
<evidence type="ECO:0000259" key="11">
    <source>
        <dbReference type="PROSITE" id="PS51071"/>
    </source>
</evidence>
<feature type="domain" description="SIS" evidence="12">
    <location>
        <begin position="455"/>
        <end position="594"/>
    </location>
</feature>
<evidence type="ECO:0000256" key="3">
    <source>
        <dbReference type="ARBA" id="ARBA00022777"/>
    </source>
</evidence>
<dbReference type="InterPro" id="IPR036388">
    <property type="entry name" value="WH-like_DNA-bd_sf"/>
</dbReference>
<dbReference type="KEGG" id="lch:Lcho_3330"/>
<dbReference type="Gene3D" id="1.10.10.10">
    <property type="entry name" value="Winged helix-like DNA-binding domain superfamily/Winged helix DNA-binding domain"/>
    <property type="match status" value="1"/>
</dbReference>
<dbReference type="PANTHER" id="PTHR47690:SF1">
    <property type="entry name" value="GLUCOKINASE"/>
    <property type="match status" value="1"/>
</dbReference>
<dbReference type="Pfam" id="PF01380">
    <property type="entry name" value="SIS"/>
    <property type="match status" value="1"/>
</dbReference>
<dbReference type="HAMAP" id="MF_00524">
    <property type="entry name" value="Glucokinase"/>
    <property type="match status" value="1"/>
</dbReference>
<evidence type="ECO:0000259" key="12">
    <source>
        <dbReference type="PROSITE" id="PS51464"/>
    </source>
</evidence>
<dbReference type="InterPro" id="IPR046348">
    <property type="entry name" value="SIS_dom_sf"/>
</dbReference>
<dbReference type="CDD" id="cd05013">
    <property type="entry name" value="SIS_RpiR"/>
    <property type="match status" value="1"/>
</dbReference>
<dbReference type="PANTHER" id="PTHR47690">
    <property type="entry name" value="GLUCOKINASE"/>
    <property type="match status" value="1"/>
</dbReference>
<dbReference type="EMBL" id="CP001013">
    <property type="protein sequence ID" value="ACB35588.1"/>
    <property type="molecule type" value="Genomic_DNA"/>
</dbReference>
<dbReference type="GO" id="GO:0005536">
    <property type="term" value="F:D-glucose binding"/>
    <property type="evidence" value="ECO:0007669"/>
    <property type="project" value="InterPro"/>
</dbReference>
<comment type="subcellular location">
    <subcellularLocation>
        <location evidence="10">Cytoplasm</location>
    </subcellularLocation>
</comment>
<dbReference type="PROSITE" id="PS51071">
    <property type="entry name" value="HTH_RPIR"/>
    <property type="match status" value="1"/>
</dbReference>
<keyword evidence="10" id="KW-0963">Cytoplasm</keyword>
<proteinExistence type="inferred from homology"/>
<keyword evidence="6 10" id="KW-0324">Glycolysis</keyword>
<dbReference type="InterPro" id="IPR043129">
    <property type="entry name" value="ATPase_NBD"/>
</dbReference>
<keyword evidence="14" id="KW-1185">Reference proteome</keyword>
<dbReference type="GO" id="GO:0005829">
    <property type="term" value="C:cytosol"/>
    <property type="evidence" value="ECO:0007669"/>
    <property type="project" value="TreeGrafter"/>
</dbReference>
<dbReference type="InterPro" id="IPR000281">
    <property type="entry name" value="HTH_RpiR"/>
</dbReference>
<dbReference type="GO" id="GO:0005524">
    <property type="term" value="F:ATP binding"/>
    <property type="evidence" value="ECO:0007669"/>
    <property type="project" value="UniProtKB-UniRule"/>
</dbReference>
<dbReference type="CDD" id="cd24008">
    <property type="entry name" value="ASKHA_NBD_GLK"/>
    <property type="match status" value="1"/>
</dbReference>
<reference evidence="13 14" key="1">
    <citation type="submission" date="2008-03" db="EMBL/GenBank/DDBJ databases">
        <title>Complete sequence of Leptothrix cholodnii SP-6.</title>
        <authorList>
            <consortium name="US DOE Joint Genome Institute"/>
            <person name="Copeland A."/>
            <person name="Lucas S."/>
            <person name="Lapidus A."/>
            <person name="Glavina del Rio T."/>
            <person name="Dalin E."/>
            <person name="Tice H."/>
            <person name="Bruce D."/>
            <person name="Goodwin L."/>
            <person name="Pitluck S."/>
            <person name="Chertkov O."/>
            <person name="Brettin T."/>
            <person name="Detter J.C."/>
            <person name="Han C."/>
            <person name="Kuske C.R."/>
            <person name="Schmutz J."/>
            <person name="Larimer F."/>
            <person name="Land M."/>
            <person name="Hauser L."/>
            <person name="Kyrpides N."/>
            <person name="Lykidis A."/>
            <person name="Emerson D."/>
            <person name="Richardson P."/>
        </authorList>
    </citation>
    <scope>NUCLEOTIDE SEQUENCE [LARGE SCALE GENOMIC DNA]</scope>
    <source>
        <strain evidence="14">ATCC 51168 / LMG 8142 / SP-6</strain>
    </source>
</reference>
<name>B1Y2D5_LEPCP</name>
<dbReference type="OrthoDB" id="257751at2"/>
<dbReference type="SUPFAM" id="SSF53067">
    <property type="entry name" value="Actin-like ATPase domain"/>
    <property type="match status" value="1"/>
</dbReference>
<dbReference type="InterPro" id="IPR009057">
    <property type="entry name" value="Homeodomain-like_sf"/>
</dbReference>
<comment type="similarity">
    <text evidence="1">In the N-terminal section; belongs to the bacterial glucokinase family.</text>
</comment>
<keyword evidence="7" id="KW-0804">Transcription</keyword>
<dbReference type="eggNOG" id="COG0837">
    <property type="taxonomic scope" value="Bacteria"/>
</dbReference>
<dbReference type="eggNOG" id="COG1737">
    <property type="taxonomic scope" value="Bacteria"/>
</dbReference>
<dbReference type="NCBIfam" id="NF010701">
    <property type="entry name" value="PRK14101.1"/>
    <property type="match status" value="1"/>
</dbReference>
<evidence type="ECO:0000313" key="14">
    <source>
        <dbReference type="Proteomes" id="UP000001693"/>
    </source>
</evidence>
<keyword evidence="4" id="KW-0805">Transcription regulation</keyword>
<organism evidence="13 14">
    <name type="scientific">Leptothrix cholodnii (strain ATCC 51168 / LMG 8142 / SP-6)</name>
    <name type="common">Leptothrix discophora (strain SP-6)</name>
    <dbReference type="NCBI Taxonomy" id="395495"/>
    <lineage>
        <taxon>Bacteria</taxon>
        <taxon>Pseudomonadati</taxon>
        <taxon>Pseudomonadota</taxon>
        <taxon>Betaproteobacteria</taxon>
        <taxon>Burkholderiales</taxon>
        <taxon>Sphaerotilaceae</taxon>
        <taxon>Leptothrix</taxon>
    </lineage>
</organism>
<dbReference type="GO" id="GO:0003677">
    <property type="term" value="F:DNA binding"/>
    <property type="evidence" value="ECO:0007669"/>
    <property type="project" value="UniProtKB-KW"/>
</dbReference>
<comment type="caution">
    <text evidence="10">Lacks conserved residue(s) required for the propagation of feature annotation.</text>
</comment>
<comment type="similarity">
    <text evidence="10">Belongs to the bacterial glucokinase family.</text>
</comment>
<evidence type="ECO:0000256" key="2">
    <source>
        <dbReference type="ARBA" id="ARBA00022679"/>
    </source>
</evidence>
<dbReference type="PROSITE" id="PS51464">
    <property type="entry name" value="SIS"/>
    <property type="match status" value="1"/>
</dbReference>
<dbReference type="GO" id="GO:0004340">
    <property type="term" value="F:glucokinase activity"/>
    <property type="evidence" value="ECO:0007669"/>
    <property type="project" value="UniProtKB-UniRule"/>
</dbReference>
<dbReference type="NCBIfam" id="TIGR00749">
    <property type="entry name" value="glk"/>
    <property type="match status" value="1"/>
</dbReference>
<sequence>MIAPELTSAYPDGLRLLADVGASNVRFALESAPDRYWASEVLPCSAHESLEAAVRTFLLAHGSPPVRHAAFSLPNPIAGDQVQLTNHPWAFSVEAMRRALGLQTLLVVNDYTALAMGLTRLDAGERIKVGGGEPVTGGVQGVIGPGSGLGVSALVLVQDRYVALSSEGGHVSYPPQDDDEEQVVAAARQRYGHASGERLISGPGLELIHEVIAAQTGHQPARLAAPEISARALATPPCPVAQRALAVFCAMLGTVAGNLALTLGSVGGLYIGGGIVPQILPFFEASAFRRRFEQKGRFSQWLTQIPTWVVVAPRSALRGTSAFLEDHLTADHGAEPLLDDVRAALPRLSTSERLVAGDLLSAPRAWMSDSIARIADRCGVSTPTVMRFCRTMGFKGLADFKLRLGAGLSGSTKVAHRPVRAADPTAERMATILNNSISALIELRDRLHPQAFEQAVKLLANARRIEVYGVGAAALAAEEAQHKFGRLGLQVVARTDSQLQNVTAAFLGPDDVLLVLSNSGAVDPVNEAVMRARRSGTRVIGMCPQRSDLARLSDVILPVDHPEDLQALVPMVSRLMQTVIVDVLVTDLALQRRDHINAALVRQDDQRYAFLSSHGS</sequence>
<keyword evidence="10" id="KW-0547">Nucleotide-binding</keyword>
<comment type="catalytic activity">
    <reaction evidence="9 10">
        <text>D-glucose + ATP = D-glucose 6-phosphate + ADP + H(+)</text>
        <dbReference type="Rhea" id="RHEA:17825"/>
        <dbReference type="ChEBI" id="CHEBI:4167"/>
        <dbReference type="ChEBI" id="CHEBI:15378"/>
        <dbReference type="ChEBI" id="CHEBI:30616"/>
        <dbReference type="ChEBI" id="CHEBI:61548"/>
        <dbReference type="ChEBI" id="CHEBI:456216"/>
        <dbReference type="EC" id="2.7.1.2"/>
    </reaction>
</comment>
<dbReference type="SUPFAM" id="SSF53697">
    <property type="entry name" value="SIS domain"/>
    <property type="match status" value="1"/>
</dbReference>
<dbReference type="InterPro" id="IPR035472">
    <property type="entry name" value="RpiR-like_SIS"/>
</dbReference>
<dbReference type="EC" id="2.7.1.2" evidence="10"/>
<keyword evidence="2 10" id="KW-0808">Transferase</keyword>
<evidence type="ECO:0000256" key="7">
    <source>
        <dbReference type="ARBA" id="ARBA00023163"/>
    </source>
</evidence>
<evidence type="ECO:0000256" key="1">
    <source>
        <dbReference type="ARBA" id="ARBA00007693"/>
    </source>
</evidence>
<dbReference type="Gene3D" id="3.30.420.40">
    <property type="match status" value="1"/>
</dbReference>
<dbReference type="STRING" id="395495.Lcho_3330"/>
<dbReference type="GO" id="GO:0003700">
    <property type="term" value="F:DNA-binding transcription factor activity"/>
    <property type="evidence" value="ECO:0007669"/>
    <property type="project" value="InterPro"/>
</dbReference>
<dbReference type="InterPro" id="IPR003836">
    <property type="entry name" value="Glucokinase"/>
</dbReference>
<accession>B1Y2D5</accession>
<keyword evidence="10" id="KW-0067">ATP-binding</keyword>
<dbReference type="HOGENOM" id="CLU_016801_0_0_4"/>
<evidence type="ECO:0000256" key="8">
    <source>
        <dbReference type="ARBA" id="ARBA00023268"/>
    </source>
</evidence>
<dbReference type="Gene3D" id="3.40.367.20">
    <property type="match status" value="1"/>
</dbReference>
<gene>
    <name evidence="10" type="primary">glk</name>
    <name evidence="13" type="ordered locus">Lcho_3330</name>
</gene>
<evidence type="ECO:0000256" key="10">
    <source>
        <dbReference type="HAMAP-Rule" id="MF_00524"/>
    </source>
</evidence>
<dbReference type="InterPro" id="IPR050201">
    <property type="entry name" value="Bacterial_glucokinase"/>
</dbReference>